<evidence type="ECO:0000256" key="2">
    <source>
        <dbReference type="ARBA" id="ARBA00004123"/>
    </source>
</evidence>
<evidence type="ECO:0000256" key="9">
    <source>
        <dbReference type="ARBA" id="ARBA00022839"/>
    </source>
</evidence>
<comment type="similarity">
    <text evidence="3">Belongs to the rad9 family.</text>
</comment>
<name>A0A8D0BQ06_SALMN</name>
<evidence type="ECO:0000256" key="3">
    <source>
        <dbReference type="ARBA" id="ARBA00008494"/>
    </source>
</evidence>
<keyword evidence="5" id="KW-0597">Phosphoprotein</keyword>
<evidence type="ECO:0000256" key="6">
    <source>
        <dbReference type="ARBA" id="ARBA00022722"/>
    </source>
</evidence>
<evidence type="ECO:0000256" key="8">
    <source>
        <dbReference type="ARBA" id="ARBA00022801"/>
    </source>
</evidence>
<dbReference type="OMA" id="RTRQHHL"/>
<dbReference type="GO" id="GO:0071479">
    <property type="term" value="P:cellular response to ionizing radiation"/>
    <property type="evidence" value="ECO:0007669"/>
    <property type="project" value="TreeGrafter"/>
</dbReference>
<dbReference type="PANTHER" id="PTHR15237:SF2">
    <property type="entry name" value="CELL CYCLE CHECKPOINT CONTROL PROTEIN RAD9B"/>
    <property type="match status" value="1"/>
</dbReference>
<evidence type="ECO:0000256" key="1">
    <source>
        <dbReference type="ARBA" id="ARBA00000493"/>
    </source>
</evidence>
<proteinExistence type="inferred from homology"/>
<reference evidence="15" key="1">
    <citation type="submission" date="2025-08" db="UniProtKB">
        <authorList>
            <consortium name="Ensembl"/>
        </authorList>
    </citation>
    <scope>IDENTIFICATION</scope>
</reference>
<dbReference type="FunFam" id="3.70.10.10:FF:000005">
    <property type="entry name" value="Cell cycle checkpoint control protein"/>
    <property type="match status" value="1"/>
</dbReference>
<dbReference type="AlphaFoldDB" id="A0A8D0BQ06"/>
<keyword evidence="6" id="KW-0540">Nuclease</keyword>
<accession>A0A8D0BQ06</accession>
<evidence type="ECO:0000313" key="16">
    <source>
        <dbReference type="Proteomes" id="UP000694421"/>
    </source>
</evidence>
<dbReference type="GO" id="GO:0006281">
    <property type="term" value="P:DNA repair"/>
    <property type="evidence" value="ECO:0007669"/>
    <property type="project" value="TreeGrafter"/>
</dbReference>
<dbReference type="GO" id="GO:0030896">
    <property type="term" value="C:checkpoint clamp complex"/>
    <property type="evidence" value="ECO:0007669"/>
    <property type="project" value="InterPro"/>
</dbReference>
<feature type="compositionally biased region" description="Basic and acidic residues" evidence="14">
    <location>
        <begin position="382"/>
        <end position="392"/>
    </location>
</feature>
<evidence type="ECO:0000256" key="13">
    <source>
        <dbReference type="ARBA" id="ARBA00079896"/>
    </source>
</evidence>
<comment type="function">
    <text evidence="11">Component of the 9-1-1 cell-cycle checkpoint response complex that plays a major role in DNA repair. The 9-1-1 complex is recruited to DNA lesion upon damage by the RAD17-replication factor C (RFC) clamp loader complex. Acts then as a sliding clamp platform on DNA for several proteins involved in long-patch base excision repair (LP-BER). The 9-1-1 complex stimulates DNA polymerase beta (POLB) activity by increasing its affinity for the 3'-OH end of the primer-template and stabilizes POLB to those sites where LP-BER proceeds; endonuclease FEN1 cleavage activity on substrates with double, nick, or gap flaps of distinct sequences and lengths; and DNA ligase I (LIG1) on long-patch base excision repair substrates. The 9-1-1 complex is necessary for the recruitment of RHNO1 to sites of double-stranded breaks (DSB) occurring during the S phase. RAD9A possesses 3'-&gt;5' double stranded DNA exonuclease activity.</text>
</comment>
<dbReference type="EC" id="3.1.11.2" evidence="4"/>
<feature type="compositionally biased region" description="Basic and acidic residues" evidence="14">
    <location>
        <begin position="9"/>
        <end position="20"/>
    </location>
</feature>
<evidence type="ECO:0000313" key="15">
    <source>
        <dbReference type="Ensembl" id="ENSSMRP00000011578.1"/>
    </source>
</evidence>
<protein>
    <recommendedName>
        <fullName evidence="12">Cell cycle checkpoint control protein RAD9A</fullName>
        <ecNumber evidence="4">3.1.11.2</ecNumber>
    </recommendedName>
    <alternativeName>
        <fullName evidence="13">DNA repair exonuclease rad9 homolog A</fullName>
    </alternativeName>
</protein>
<keyword evidence="9" id="KW-0269">Exonuclease</keyword>
<evidence type="ECO:0000256" key="11">
    <source>
        <dbReference type="ARBA" id="ARBA00059283"/>
    </source>
</evidence>
<feature type="region of interest" description="Disordered" evidence="14">
    <location>
        <begin position="373"/>
        <end position="392"/>
    </location>
</feature>
<dbReference type="PANTHER" id="PTHR15237">
    <property type="entry name" value="DNA REPAIR PROTEIN RAD9"/>
    <property type="match status" value="1"/>
</dbReference>
<dbReference type="GO" id="GO:0008311">
    <property type="term" value="F:double-stranded DNA 3'-5' DNA exonuclease activity"/>
    <property type="evidence" value="ECO:0007669"/>
    <property type="project" value="UniProtKB-EC"/>
</dbReference>
<dbReference type="SUPFAM" id="SSF55979">
    <property type="entry name" value="DNA clamp"/>
    <property type="match status" value="1"/>
</dbReference>
<dbReference type="InterPro" id="IPR007268">
    <property type="entry name" value="Rad9/Ddc1"/>
</dbReference>
<dbReference type="Ensembl" id="ENSSMRT00000013497.1">
    <property type="protein sequence ID" value="ENSSMRP00000011578.1"/>
    <property type="gene ID" value="ENSSMRG00000009102.1"/>
</dbReference>
<keyword evidence="16" id="KW-1185">Reference proteome</keyword>
<dbReference type="GeneTree" id="ENSGT00390000005767"/>
<evidence type="ECO:0000256" key="7">
    <source>
        <dbReference type="ARBA" id="ARBA00022763"/>
    </source>
</evidence>
<dbReference type="Proteomes" id="UP000694421">
    <property type="component" value="Unplaced"/>
</dbReference>
<evidence type="ECO:0000256" key="12">
    <source>
        <dbReference type="ARBA" id="ARBA00069752"/>
    </source>
</evidence>
<keyword evidence="7" id="KW-0227">DNA damage</keyword>
<dbReference type="CDD" id="cd00577">
    <property type="entry name" value="PCNA"/>
    <property type="match status" value="1"/>
</dbReference>
<comment type="subcellular location">
    <subcellularLocation>
        <location evidence="2">Nucleus</location>
    </subcellularLocation>
</comment>
<evidence type="ECO:0000256" key="5">
    <source>
        <dbReference type="ARBA" id="ARBA00022553"/>
    </source>
</evidence>
<evidence type="ECO:0000256" key="10">
    <source>
        <dbReference type="ARBA" id="ARBA00023242"/>
    </source>
</evidence>
<evidence type="ECO:0000256" key="4">
    <source>
        <dbReference type="ARBA" id="ARBA00012115"/>
    </source>
</evidence>
<organism evidence="15 16">
    <name type="scientific">Salvator merianae</name>
    <name type="common">Argentine black and white tegu</name>
    <name type="synonym">Tupinambis merianae</name>
    <dbReference type="NCBI Taxonomy" id="96440"/>
    <lineage>
        <taxon>Eukaryota</taxon>
        <taxon>Metazoa</taxon>
        <taxon>Chordata</taxon>
        <taxon>Craniata</taxon>
        <taxon>Vertebrata</taxon>
        <taxon>Euteleostomi</taxon>
        <taxon>Lepidosauria</taxon>
        <taxon>Squamata</taxon>
        <taxon>Bifurcata</taxon>
        <taxon>Unidentata</taxon>
        <taxon>Episquamata</taxon>
        <taxon>Laterata</taxon>
        <taxon>Teiioidea</taxon>
        <taxon>Teiidae</taxon>
        <taxon>Salvator</taxon>
    </lineage>
</organism>
<dbReference type="GO" id="GO:0000076">
    <property type="term" value="P:DNA replication checkpoint signaling"/>
    <property type="evidence" value="ECO:0007669"/>
    <property type="project" value="TreeGrafter"/>
</dbReference>
<dbReference type="InterPro" id="IPR046938">
    <property type="entry name" value="DNA_clamp_sf"/>
</dbReference>
<dbReference type="Pfam" id="PF04139">
    <property type="entry name" value="Rad9"/>
    <property type="match status" value="1"/>
</dbReference>
<evidence type="ECO:0000256" key="14">
    <source>
        <dbReference type="SAM" id="MobiDB-lite"/>
    </source>
</evidence>
<sequence length="392" mass="44219">MRRSSPGASEREPEVDNRHKVELPPRSCTEWRGVCDTFSRLGSLSDRIYLTRFSLAMNCELRGGCIRVFGRALQAIARVSNEFWFDPAEKGLSLRAVNSSRSAYACIFFSSKFFQRYSCQNTPEVGLKKKHAVLPVFRCLNTMERNIEKFNIYTGVNDSHIVFQLFCRHGLVKTHNLAFQECDPLQVVFAKHLCPNVLKVQQLSDMLVHFPTYQDEVTLAVTPMKVCFKSYAEEELGEDLRFSIYLSPEEFEYFQVGIDSEVTFCLKEIRGFLAFAEAIGAPVSIHFDVSGKPVGFGIEDLAIEATFVLATLADTESKTTSHESLTLSQAQCIDSFSSISPLNILYRLFQFHSLLFGAVSSREHDSGNTLHSLATASDTEEDYGHRELSPTF</sequence>
<comment type="catalytic activity">
    <reaction evidence="1">
        <text>Exonucleolytic cleavage in the 3'- to 5'-direction to yield nucleoside 5'-phosphates.</text>
        <dbReference type="EC" id="3.1.11.2"/>
    </reaction>
</comment>
<dbReference type="Gene3D" id="3.70.10.10">
    <property type="match status" value="1"/>
</dbReference>
<keyword evidence="8" id="KW-0378">Hydrolase</keyword>
<feature type="region of interest" description="Disordered" evidence="14">
    <location>
        <begin position="1"/>
        <end position="20"/>
    </location>
</feature>
<reference evidence="15" key="2">
    <citation type="submission" date="2025-09" db="UniProtKB">
        <authorList>
            <consortium name="Ensembl"/>
        </authorList>
    </citation>
    <scope>IDENTIFICATION</scope>
</reference>
<keyword evidence="10" id="KW-0539">Nucleus</keyword>
<dbReference type="GO" id="GO:0031573">
    <property type="term" value="P:mitotic intra-S DNA damage checkpoint signaling"/>
    <property type="evidence" value="ECO:0007669"/>
    <property type="project" value="TreeGrafter"/>
</dbReference>